<comment type="cofactor">
    <cofactor evidence="1">
        <name>FAD</name>
        <dbReference type="ChEBI" id="CHEBI:57692"/>
    </cofactor>
</comment>
<evidence type="ECO:0000313" key="5">
    <source>
        <dbReference type="EMBL" id="KWZ79318.1"/>
    </source>
</evidence>
<proteinExistence type="predicted"/>
<evidence type="ECO:0000256" key="1">
    <source>
        <dbReference type="ARBA" id="ARBA00001974"/>
    </source>
</evidence>
<evidence type="ECO:0000256" key="2">
    <source>
        <dbReference type="ARBA" id="ARBA00022630"/>
    </source>
</evidence>
<dbReference type="EMBL" id="LRPM01000003">
    <property type="protein sequence ID" value="KWZ79318.1"/>
    <property type="molecule type" value="Genomic_DNA"/>
</dbReference>
<organism evidence="5 6">
    <name type="scientific">Anaerococcus tetradius</name>
    <dbReference type="NCBI Taxonomy" id="33036"/>
    <lineage>
        <taxon>Bacteria</taxon>
        <taxon>Bacillati</taxon>
        <taxon>Bacillota</taxon>
        <taxon>Tissierellia</taxon>
        <taxon>Tissierellales</taxon>
        <taxon>Peptoniphilaceae</taxon>
        <taxon>Anaerococcus</taxon>
    </lineage>
</organism>
<dbReference type="STRING" id="33036.HMPREF3200_00046"/>
<dbReference type="GO" id="GO:0016491">
    <property type="term" value="F:oxidoreductase activity"/>
    <property type="evidence" value="ECO:0007669"/>
    <property type="project" value="InterPro"/>
</dbReference>
<dbReference type="Proteomes" id="UP000070383">
    <property type="component" value="Unassembled WGS sequence"/>
</dbReference>
<dbReference type="InterPro" id="IPR036188">
    <property type="entry name" value="FAD/NAD-bd_sf"/>
</dbReference>
<dbReference type="PANTHER" id="PTHR43429">
    <property type="entry name" value="PYRIDINE NUCLEOTIDE-DISULFIDE OXIDOREDUCTASE DOMAIN-CONTAINING"/>
    <property type="match status" value="1"/>
</dbReference>
<dbReference type="PATRIC" id="fig|33036.3.peg.47"/>
<keyword evidence="2" id="KW-0285">Flavoprotein</keyword>
<reference evidence="6" key="1">
    <citation type="submission" date="2016-01" db="EMBL/GenBank/DDBJ databases">
        <authorList>
            <person name="Mitreva M."/>
            <person name="Pepin K.H."/>
            <person name="Mihindukulasuriya K.A."/>
            <person name="Fulton R."/>
            <person name="Fronick C."/>
            <person name="O'Laughlin M."/>
            <person name="Miner T."/>
            <person name="Herter B."/>
            <person name="Rosa B.A."/>
            <person name="Cordes M."/>
            <person name="Tomlinson C."/>
            <person name="Wollam A."/>
            <person name="Palsikar V.B."/>
            <person name="Mardis E.R."/>
            <person name="Wilson R.K."/>
        </authorList>
    </citation>
    <scope>NUCLEOTIDE SEQUENCE [LARGE SCALE GENOMIC DNA]</scope>
    <source>
        <strain evidence="6">MJR8151</strain>
    </source>
</reference>
<dbReference type="Pfam" id="PF07992">
    <property type="entry name" value="Pyr_redox_2"/>
    <property type="match status" value="1"/>
</dbReference>
<protein>
    <submittedName>
        <fullName evidence="5">Pyridine nucleotide-disulfide oxidoreductase</fullName>
    </submittedName>
</protein>
<keyword evidence="3" id="KW-0274">FAD</keyword>
<dbReference type="Gene3D" id="3.30.390.30">
    <property type="match status" value="1"/>
</dbReference>
<comment type="caution">
    <text evidence="5">The sequence shown here is derived from an EMBL/GenBank/DDBJ whole genome shotgun (WGS) entry which is preliminary data.</text>
</comment>
<dbReference type="AlphaFoldDB" id="A0A133KIM5"/>
<keyword evidence="6" id="KW-1185">Reference proteome</keyword>
<evidence type="ECO:0000259" key="4">
    <source>
        <dbReference type="Pfam" id="PF07992"/>
    </source>
</evidence>
<dbReference type="InterPro" id="IPR050260">
    <property type="entry name" value="FAD-bd_OxRdtase"/>
</dbReference>
<evidence type="ECO:0000256" key="3">
    <source>
        <dbReference type="ARBA" id="ARBA00022827"/>
    </source>
</evidence>
<dbReference type="PRINTS" id="PR00411">
    <property type="entry name" value="PNDRDTASEI"/>
</dbReference>
<dbReference type="SUPFAM" id="SSF51905">
    <property type="entry name" value="FAD/NAD(P)-binding domain"/>
    <property type="match status" value="2"/>
</dbReference>
<feature type="domain" description="FAD/NAD(P)-binding" evidence="4">
    <location>
        <begin position="13"/>
        <end position="305"/>
    </location>
</feature>
<dbReference type="Gene3D" id="3.50.50.60">
    <property type="entry name" value="FAD/NAD(P)-binding domain"/>
    <property type="match status" value="2"/>
</dbReference>
<accession>A0A133KIM5</accession>
<evidence type="ECO:0000313" key="6">
    <source>
        <dbReference type="Proteomes" id="UP000070383"/>
    </source>
</evidence>
<sequence>MDIEIKIERNIMYDYLIIGNGIAGLSATEEIRKKDPQGKILIVSEEKPSTYWRTRLSDLISKDFTEEEIFVKKHSWYDDRKIEERLFTKVEKIDPEKRIAYLAGGEEIEFKKALIATGARAFVPPITNIDSKGVFAIRTVDDLRSFKEYVANKKEVVVIGGGILGLEAAFSAKKLGLEITVIESFDYLLARQLDRELSEKLESKLNELGIKTITGKNTAEILTKDGAVCGVKLADGTEISADAIMVQAGVRSNIKIAQDSGLETDRGVVVNDHLETAHEGIFAAGDCAQIGQFTIGLWTSSQEMGKIAGHNMTGDSESYKQPKPFSTLMLGDIKLFSAGMNSGEGIEEERIEKEDKIYKLFKKEDSYVGGILWGDIMYQNDVKNIVFNGKALEETKLGTEIFGK</sequence>
<dbReference type="InterPro" id="IPR016156">
    <property type="entry name" value="FAD/NAD-linked_Rdtase_dimer_sf"/>
</dbReference>
<dbReference type="PANTHER" id="PTHR43429:SF3">
    <property type="entry name" value="NITRITE REDUCTASE [NAD(P)H]"/>
    <property type="match status" value="1"/>
</dbReference>
<dbReference type="PRINTS" id="PR00368">
    <property type="entry name" value="FADPNR"/>
</dbReference>
<gene>
    <name evidence="5" type="ORF">HMPREF3200_00046</name>
</gene>
<dbReference type="InterPro" id="IPR023753">
    <property type="entry name" value="FAD/NAD-binding_dom"/>
</dbReference>
<name>A0A133KIM5_9FIRM</name>